<keyword evidence="1" id="KW-1133">Transmembrane helix</keyword>
<dbReference type="GeneID" id="25250106"/>
<name>U6KN98_EIMTE</name>
<sequence length="184" mass="19914">MPTQAISLAGGLLLLIYLVTHLIRKVSFEMYFRTFFREVASMMQHPGGVQQLRWRALAFFGSWRDFAAPRHTAQVLGLILAAGGPDAKHEASRIASELAAVEAPLDAHFVKQIHGRRNGRAPPLQNKWTAAGAAAAAAAAAGLAEENSLKSRVLLVLAVAYWEAESFCRIVLNDPASCLLVLAI</sequence>
<proteinExistence type="predicted"/>
<feature type="transmembrane region" description="Helical" evidence="1">
    <location>
        <begin position="6"/>
        <end position="23"/>
    </location>
</feature>
<protein>
    <submittedName>
        <fullName evidence="2">Uncharacterized protein</fullName>
    </submittedName>
</protein>
<dbReference type="AlphaFoldDB" id="U6KN98"/>
<dbReference type="VEuPathDB" id="ToxoDB:ETH2_0831700"/>
<evidence type="ECO:0000313" key="2">
    <source>
        <dbReference type="EMBL" id="CDJ37767.1"/>
    </source>
</evidence>
<dbReference type="Proteomes" id="UP000030747">
    <property type="component" value="Unassembled WGS sequence"/>
</dbReference>
<keyword evidence="1" id="KW-0472">Membrane</keyword>
<dbReference type="EMBL" id="HG673776">
    <property type="protein sequence ID" value="CDJ37767.1"/>
    <property type="molecule type" value="Genomic_DNA"/>
</dbReference>
<reference evidence="2" key="1">
    <citation type="submission" date="2013-10" db="EMBL/GenBank/DDBJ databases">
        <title>Genomic analysis of the causative agents of coccidiosis in chickens.</title>
        <authorList>
            <person name="Reid A.J."/>
            <person name="Blake D."/>
            <person name="Billington K."/>
            <person name="Browne H."/>
            <person name="Dunn M."/>
            <person name="Hung S."/>
            <person name="Kawahara F."/>
            <person name="Miranda-Saavedra D."/>
            <person name="Mourier T."/>
            <person name="Nagra H."/>
            <person name="Otto T.D."/>
            <person name="Rawlings N."/>
            <person name="Sanchez A."/>
            <person name="Sanders M."/>
            <person name="Subramaniam C."/>
            <person name="Tay Y."/>
            <person name="Dear P."/>
            <person name="Doerig C."/>
            <person name="Gruber A."/>
            <person name="Parkinson J."/>
            <person name="Shirley M."/>
            <person name="Wan K.L."/>
            <person name="Berriman M."/>
            <person name="Tomley F."/>
            <person name="Pain A."/>
        </authorList>
    </citation>
    <scope>NUCLEOTIDE SEQUENCE [LARGE SCALE GENOMIC DNA]</scope>
    <source>
        <strain evidence="2">Houghton</strain>
    </source>
</reference>
<dbReference type="VEuPathDB" id="ToxoDB:ETH_00004490"/>
<evidence type="ECO:0000256" key="1">
    <source>
        <dbReference type="SAM" id="Phobius"/>
    </source>
</evidence>
<evidence type="ECO:0000313" key="3">
    <source>
        <dbReference type="Proteomes" id="UP000030747"/>
    </source>
</evidence>
<organism evidence="2 3">
    <name type="scientific">Eimeria tenella</name>
    <name type="common">Coccidian parasite</name>
    <dbReference type="NCBI Taxonomy" id="5802"/>
    <lineage>
        <taxon>Eukaryota</taxon>
        <taxon>Sar</taxon>
        <taxon>Alveolata</taxon>
        <taxon>Apicomplexa</taxon>
        <taxon>Conoidasida</taxon>
        <taxon>Coccidia</taxon>
        <taxon>Eucoccidiorida</taxon>
        <taxon>Eimeriorina</taxon>
        <taxon>Eimeriidae</taxon>
        <taxon>Eimeria</taxon>
    </lineage>
</organism>
<gene>
    <name evidence="2" type="ORF">ETH_00004490</name>
</gene>
<dbReference type="RefSeq" id="XP_013228605.1">
    <property type="nucleotide sequence ID" value="XM_013373151.1"/>
</dbReference>
<reference evidence="2" key="2">
    <citation type="submission" date="2013-10" db="EMBL/GenBank/DDBJ databases">
        <authorList>
            <person name="Aslett M."/>
        </authorList>
    </citation>
    <scope>NUCLEOTIDE SEQUENCE [LARGE SCALE GENOMIC DNA]</scope>
    <source>
        <strain evidence="2">Houghton</strain>
    </source>
</reference>
<accession>U6KN98</accession>
<keyword evidence="3" id="KW-1185">Reference proteome</keyword>
<keyword evidence="1" id="KW-0812">Transmembrane</keyword>